<dbReference type="RefSeq" id="WP_142986959.1">
    <property type="nucleotide sequence ID" value="NZ_FXTD01000007.1"/>
</dbReference>
<sequence length="277" mass="31538">MSETAPYILNTVQTPAPLRTVYWSIKRGHTTKDELKSDTVLSDDLLNQGINGLRAIGLVGRQEPDYYAVDLPWETGDEELDFRLGVLYNLTSEAEEADWGRQSVVLLNYQYLLQEEIQAFDSDDPSLYKKINRRHRERGYVPRSQQGEIDLNEHKFVNWSRLVDFLNLVHKANGRRHTVYPSPDMIHESIQLAVGEVGTNGRVTITEYIDWLGENLFLIELTADGNVPASLSRVLFNLVREEEIRIVESGDAATVDLNGVPRREGIDRDANSIEVIQ</sequence>
<dbReference type="AlphaFoldDB" id="A0A521DMW7"/>
<dbReference type="Proteomes" id="UP000319712">
    <property type="component" value="Unassembled WGS sequence"/>
</dbReference>
<dbReference type="EMBL" id="FXTD01000007">
    <property type="protein sequence ID" value="SMO73074.1"/>
    <property type="molecule type" value="Genomic_DNA"/>
</dbReference>
<accession>A0A521DMW7</accession>
<organism evidence="1 2">
    <name type="scientific">Halorubrum cibi</name>
    <dbReference type="NCBI Taxonomy" id="413815"/>
    <lineage>
        <taxon>Archaea</taxon>
        <taxon>Methanobacteriati</taxon>
        <taxon>Methanobacteriota</taxon>
        <taxon>Stenosarchaea group</taxon>
        <taxon>Halobacteria</taxon>
        <taxon>Halobacteriales</taxon>
        <taxon>Haloferacaceae</taxon>
        <taxon>Halorubrum</taxon>
    </lineage>
</organism>
<keyword evidence="2" id="KW-1185">Reference proteome</keyword>
<protein>
    <submittedName>
        <fullName evidence="1">Uncharacterized protein</fullName>
    </submittedName>
</protein>
<dbReference type="OrthoDB" id="241625at2157"/>
<gene>
    <name evidence="1" type="ORF">SAMN06264867_107152</name>
</gene>
<proteinExistence type="predicted"/>
<evidence type="ECO:0000313" key="1">
    <source>
        <dbReference type="EMBL" id="SMO73074.1"/>
    </source>
</evidence>
<evidence type="ECO:0000313" key="2">
    <source>
        <dbReference type="Proteomes" id="UP000319712"/>
    </source>
</evidence>
<reference evidence="1 2" key="1">
    <citation type="submission" date="2017-05" db="EMBL/GenBank/DDBJ databases">
        <authorList>
            <person name="Varghese N."/>
            <person name="Submissions S."/>
        </authorList>
    </citation>
    <scope>NUCLEOTIDE SEQUENCE [LARGE SCALE GENOMIC DNA]</scope>
    <source>
        <strain evidence="1 2">DSM 19504</strain>
    </source>
</reference>
<name>A0A521DMW7_9EURY</name>